<name>A0A1C6VMB5_9ACTN</name>
<dbReference type="OrthoDB" id="3380373at2"/>
<accession>A0A1C6VMB5</accession>
<dbReference type="Proteomes" id="UP000199696">
    <property type="component" value="Unassembled WGS sequence"/>
</dbReference>
<dbReference type="InterPro" id="IPR036182">
    <property type="entry name" value="PCuAC_sf"/>
</dbReference>
<dbReference type="AlphaFoldDB" id="A0A1C6VMB5"/>
<evidence type="ECO:0008006" key="5">
    <source>
        <dbReference type="Google" id="ProtNLM"/>
    </source>
</evidence>
<evidence type="ECO:0000313" key="3">
    <source>
        <dbReference type="EMBL" id="SCL67377.1"/>
    </source>
</evidence>
<dbReference type="RefSeq" id="WP_091127505.1">
    <property type="nucleotide sequence ID" value="NZ_FMHY01000002.1"/>
</dbReference>
<reference evidence="4" key="1">
    <citation type="submission" date="2016-06" db="EMBL/GenBank/DDBJ databases">
        <authorList>
            <person name="Varghese N."/>
            <person name="Submissions Spin"/>
        </authorList>
    </citation>
    <scope>NUCLEOTIDE SEQUENCE [LARGE SCALE GENOMIC DNA]</scope>
    <source>
        <strain evidence="4">DSM 44814</strain>
    </source>
</reference>
<feature type="region of interest" description="Disordered" evidence="1">
    <location>
        <begin position="224"/>
        <end position="249"/>
    </location>
</feature>
<keyword evidence="4" id="KW-1185">Reference proteome</keyword>
<organism evidence="3 4">
    <name type="scientific">Micromonospora eburnea</name>
    <dbReference type="NCBI Taxonomy" id="227316"/>
    <lineage>
        <taxon>Bacteria</taxon>
        <taxon>Bacillati</taxon>
        <taxon>Actinomycetota</taxon>
        <taxon>Actinomycetes</taxon>
        <taxon>Micromonosporales</taxon>
        <taxon>Micromonosporaceae</taxon>
        <taxon>Micromonospora</taxon>
    </lineage>
</organism>
<feature type="chain" id="PRO_5008748953" description="Copper(I)-binding protein" evidence="2">
    <location>
        <begin position="22"/>
        <end position="249"/>
    </location>
</feature>
<feature type="signal peptide" evidence="2">
    <location>
        <begin position="1"/>
        <end position="21"/>
    </location>
</feature>
<dbReference type="Gene3D" id="2.60.40.1890">
    <property type="entry name" value="PCu(A)C copper chaperone"/>
    <property type="match status" value="1"/>
</dbReference>
<proteinExistence type="predicted"/>
<evidence type="ECO:0000256" key="1">
    <source>
        <dbReference type="SAM" id="MobiDB-lite"/>
    </source>
</evidence>
<dbReference type="PROSITE" id="PS51257">
    <property type="entry name" value="PROKAR_LIPOPROTEIN"/>
    <property type="match status" value="1"/>
</dbReference>
<dbReference type="STRING" id="227316.GA0070604_5970"/>
<dbReference type="EMBL" id="FMHY01000002">
    <property type="protein sequence ID" value="SCL67377.1"/>
    <property type="molecule type" value="Genomic_DNA"/>
</dbReference>
<feature type="compositionally biased region" description="Low complexity" evidence="1">
    <location>
        <begin position="120"/>
        <end position="161"/>
    </location>
</feature>
<feature type="region of interest" description="Disordered" evidence="1">
    <location>
        <begin position="109"/>
        <end position="161"/>
    </location>
</feature>
<evidence type="ECO:0000256" key="2">
    <source>
        <dbReference type="SAM" id="SignalP"/>
    </source>
</evidence>
<keyword evidence="2" id="KW-0732">Signal</keyword>
<gene>
    <name evidence="3" type="ORF">GA0070604_5970</name>
</gene>
<feature type="compositionally biased region" description="Gly residues" evidence="1">
    <location>
        <begin position="239"/>
        <end position="249"/>
    </location>
</feature>
<evidence type="ECO:0000313" key="4">
    <source>
        <dbReference type="Proteomes" id="UP000199696"/>
    </source>
</evidence>
<sequence>MTRSIRGSGRAALLLAGTAAAASLLLSGCGAGQVAETSIKVPSVQGVNVQTPDFNFLVRGLHVLYPGTEGYQAGANAPLDVVIYNDSKNPVTVTVTTDSARDIVLTGADAAGPQASPTNSPTEPATASPFPSAPNASPSEALGSGEPASPSASPSESAAPSLPARIEIPAKGFAQLSPGSDRFLQLVGLHEKLLTGQQVSLTFDFGDGNVIRTGAPIGVPLTPAAPPSPVVHPREEAGPAGGIEGGGHR</sequence>
<protein>
    <recommendedName>
        <fullName evidence="5">Copper(I)-binding protein</fullName>
    </recommendedName>
</protein>